<evidence type="ECO:0000256" key="2">
    <source>
        <dbReference type="ARBA" id="ARBA00022737"/>
    </source>
</evidence>
<feature type="repeat" description="WD" evidence="3">
    <location>
        <begin position="623"/>
        <end position="663"/>
    </location>
</feature>
<dbReference type="PANTHER" id="PTHR22847:SF637">
    <property type="entry name" value="WD REPEAT DOMAIN 5B"/>
    <property type="match status" value="1"/>
</dbReference>
<keyword evidence="2" id="KW-0677">Repeat</keyword>
<dbReference type="SMART" id="SM00320">
    <property type="entry name" value="WD40"/>
    <property type="match status" value="9"/>
</dbReference>
<feature type="chain" id="PRO_5030885941" evidence="4">
    <location>
        <begin position="23"/>
        <end position="663"/>
    </location>
</feature>
<dbReference type="Gene3D" id="2.130.10.10">
    <property type="entry name" value="YVTN repeat-like/Quinoprotein amine dehydrogenase"/>
    <property type="match status" value="4"/>
</dbReference>
<evidence type="ECO:0000256" key="1">
    <source>
        <dbReference type="ARBA" id="ARBA00022574"/>
    </source>
</evidence>
<feature type="signal peptide" evidence="4">
    <location>
        <begin position="1"/>
        <end position="22"/>
    </location>
</feature>
<evidence type="ECO:0000313" key="6">
    <source>
        <dbReference type="Proteomes" id="UP000534286"/>
    </source>
</evidence>
<dbReference type="Pfam" id="PF00400">
    <property type="entry name" value="WD40"/>
    <property type="match status" value="1"/>
</dbReference>
<dbReference type="PRINTS" id="PR00320">
    <property type="entry name" value="GPROTEINBRPT"/>
</dbReference>
<dbReference type="Proteomes" id="UP000534286">
    <property type="component" value="Unassembled WGS sequence"/>
</dbReference>
<dbReference type="RefSeq" id="WP_184758534.1">
    <property type="nucleotide sequence ID" value="NZ_BAABEK010000053.1"/>
</dbReference>
<sequence>MASFKALTIALGLLTLVGACSADPRTAPTPSSPAIPEITAHAAPVPGRQLGPAMYGHSNGIVSPAVGSVNGKPVIVTGGSDDLLRVWDPATRKLIGEPIPAGQGGVYHVELHHWDGKDIAVVSGGTLRAWDLGTRRPLTPPIMPQTLDTNLLAVGSHDGQHVALTEGEYDELQLWNLTTGSAVGAPLKGHEAEPRAGAIGQLGGTTIAVTGDADKVLRSWDLKTGKALATAKVTSIDYISSIAIQGGVAVVTGTDGDFYGRMERWDLATGAVTEVKHKGEFFPVELSELDGRTVTILGGDSTLRVADLATGKVIGQGWDSDDLLDYVAAVGKYGTTPILVIGDPDGTLTIWDLRTGSQLGKPFFGYGGGVETLAVTKVRGKAMAVTAGRDNTIRMWDLATHKPFRAPVSCSCIEYAPMTTATRDGKPVIVYADIEHGLVARDAATGKRVDKTGIFVASDNGPAPLSADGSVVASATRDGEAELWDLSTGNLLRQVTATGVDAVAVGSRVIATASGRQIKLWDQATGQPIGKPITSGGQAKSLAIGQVDGKTIVFFLRRYAPEWGSIRLWDATTGEPYGKALSIRSTAMAVTRVGSRTVLVTGQDDGTVIVWDPQTMKPLLPPFSGHDGAVSGVAVTMLKGKPIAVSGGNDGSIRIWDLTDLSH</sequence>
<gene>
    <name evidence="5" type="ORF">FHR32_006980</name>
</gene>
<name>A0A7W7S290_9ACTN</name>
<evidence type="ECO:0000313" key="5">
    <source>
        <dbReference type="EMBL" id="MBB4942594.1"/>
    </source>
</evidence>
<comment type="caution">
    <text evidence="5">The sequence shown here is derived from an EMBL/GenBank/DDBJ whole genome shotgun (WGS) entry which is preliminary data.</text>
</comment>
<dbReference type="PROSITE" id="PS50294">
    <property type="entry name" value="WD_REPEATS_REGION"/>
    <property type="match status" value="1"/>
</dbReference>
<dbReference type="PANTHER" id="PTHR22847">
    <property type="entry name" value="WD40 REPEAT PROTEIN"/>
    <property type="match status" value="1"/>
</dbReference>
<dbReference type="InterPro" id="IPR001680">
    <property type="entry name" value="WD40_rpt"/>
</dbReference>
<evidence type="ECO:0000256" key="3">
    <source>
        <dbReference type="PROSITE-ProRule" id="PRU00221"/>
    </source>
</evidence>
<dbReference type="EMBL" id="JACHJU010000003">
    <property type="protein sequence ID" value="MBB4942594.1"/>
    <property type="molecule type" value="Genomic_DNA"/>
</dbReference>
<keyword evidence="6" id="KW-1185">Reference proteome</keyword>
<dbReference type="PROSITE" id="PS51257">
    <property type="entry name" value="PROKAR_LIPOPROTEIN"/>
    <property type="match status" value="1"/>
</dbReference>
<organism evidence="5 6">
    <name type="scientific">Streptosporangium album</name>
    <dbReference type="NCBI Taxonomy" id="47479"/>
    <lineage>
        <taxon>Bacteria</taxon>
        <taxon>Bacillati</taxon>
        <taxon>Actinomycetota</taxon>
        <taxon>Actinomycetes</taxon>
        <taxon>Streptosporangiales</taxon>
        <taxon>Streptosporangiaceae</taxon>
        <taxon>Streptosporangium</taxon>
    </lineage>
</organism>
<feature type="repeat" description="WD" evidence="3">
    <location>
        <begin position="209"/>
        <end position="230"/>
    </location>
</feature>
<proteinExistence type="predicted"/>
<dbReference type="InterPro" id="IPR036322">
    <property type="entry name" value="WD40_repeat_dom_sf"/>
</dbReference>
<dbReference type="PROSITE" id="PS00678">
    <property type="entry name" value="WD_REPEATS_1"/>
    <property type="match status" value="2"/>
</dbReference>
<dbReference type="InterPro" id="IPR020472">
    <property type="entry name" value="WD40_PAC1"/>
</dbReference>
<accession>A0A7W7S290</accession>
<dbReference type="InterPro" id="IPR019775">
    <property type="entry name" value="WD40_repeat_CS"/>
</dbReference>
<dbReference type="InterPro" id="IPR015943">
    <property type="entry name" value="WD40/YVTN_repeat-like_dom_sf"/>
</dbReference>
<evidence type="ECO:0000256" key="4">
    <source>
        <dbReference type="SAM" id="SignalP"/>
    </source>
</evidence>
<feature type="repeat" description="WD" evidence="3">
    <location>
        <begin position="339"/>
        <end position="361"/>
    </location>
</feature>
<keyword evidence="4" id="KW-0732">Signal</keyword>
<dbReference type="PROSITE" id="PS50082">
    <property type="entry name" value="WD_REPEATS_2"/>
    <property type="match status" value="6"/>
</dbReference>
<feature type="repeat" description="WD" evidence="3">
    <location>
        <begin position="385"/>
        <end position="406"/>
    </location>
</feature>
<reference evidence="5 6" key="1">
    <citation type="submission" date="2020-08" db="EMBL/GenBank/DDBJ databases">
        <title>Sequencing the genomes of 1000 actinobacteria strains.</title>
        <authorList>
            <person name="Klenk H.-P."/>
        </authorList>
    </citation>
    <scope>NUCLEOTIDE SEQUENCE [LARGE SCALE GENOMIC DNA]</scope>
    <source>
        <strain evidence="5 6">DSM 43023</strain>
    </source>
</reference>
<dbReference type="AlphaFoldDB" id="A0A7W7S290"/>
<feature type="repeat" description="WD" evidence="3">
    <location>
        <begin position="54"/>
        <end position="97"/>
    </location>
</feature>
<dbReference type="SUPFAM" id="SSF50978">
    <property type="entry name" value="WD40 repeat-like"/>
    <property type="match status" value="2"/>
</dbReference>
<protein>
    <submittedName>
        <fullName evidence="5">WD40 repeat protein</fullName>
    </submittedName>
</protein>
<keyword evidence="1 3" id="KW-0853">WD repeat</keyword>
<feature type="repeat" description="WD" evidence="3">
    <location>
        <begin position="465"/>
        <end position="494"/>
    </location>
</feature>